<dbReference type="PANTHER" id="PTHR23531:SF2">
    <property type="entry name" value="PERMEASE"/>
    <property type="match status" value="1"/>
</dbReference>
<feature type="transmembrane region" description="Helical" evidence="6">
    <location>
        <begin position="139"/>
        <end position="162"/>
    </location>
</feature>
<evidence type="ECO:0000256" key="4">
    <source>
        <dbReference type="ARBA" id="ARBA00022989"/>
    </source>
</evidence>
<evidence type="ECO:0000256" key="3">
    <source>
        <dbReference type="ARBA" id="ARBA00022692"/>
    </source>
</evidence>
<evidence type="ECO:0000313" key="8">
    <source>
        <dbReference type="EMBL" id="RSL31072.1"/>
    </source>
</evidence>
<feature type="transmembrane region" description="Helical" evidence="6">
    <location>
        <begin position="335"/>
        <end position="361"/>
    </location>
</feature>
<feature type="transmembrane region" description="Helical" evidence="6">
    <location>
        <begin position="302"/>
        <end position="323"/>
    </location>
</feature>
<dbReference type="InterPro" id="IPR036259">
    <property type="entry name" value="MFS_trans_sf"/>
</dbReference>
<dbReference type="PANTHER" id="PTHR23531">
    <property type="entry name" value="QUINOLENE RESISTANCE PROTEIN NORA"/>
    <property type="match status" value="1"/>
</dbReference>
<dbReference type="InterPro" id="IPR020846">
    <property type="entry name" value="MFS_dom"/>
</dbReference>
<keyword evidence="4 6" id="KW-1133">Transmembrane helix</keyword>
<dbReference type="InterPro" id="IPR011701">
    <property type="entry name" value="MFS"/>
</dbReference>
<dbReference type="InterPro" id="IPR052714">
    <property type="entry name" value="MFS_Exporter"/>
</dbReference>
<dbReference type="Gene3D" id="1.20.1250.20">
    <property type="entry name" value="MFS general substrate transporter like domains"/>
    <property type="match status" value="1"/>
</dbReference>
<feature type="transmembrane region" description="Helical" evidence="6">
    <location>
        <begin position="208"/>
        <end position="235"/>
    </location>
</feature>
<proteinExistence type="predicted"/>
<feature type="transmembrane region" description="Helical" evidence="6">
    <location>
        <begin position="367"/>
        <end position="386"/>
    </location>
</feature>
<feature type="transmembrane region" description="Helical" evidence="6">
    <location>
        <begin position="80"/>
        <end position="97"/>
    </location>
</feature>
<protein>
    <submittedName>
        <fullName evidence="8">MFS transporter</fullName>
    </submittedName>
</protein>
<organism evidence="8 9">
    <name type="scientific">Salibacterium salarium</name>
    <dbReference type="NCBI Taxonomy" id="284579"/>
    <lineage>
        <taxon>Bacteria</taxon>
        <taxon>Bacillati</taxon>
        <taxon>Bacillota</taxon>
        <taxon>Bacilli</taxon>
        <taxon>Bacillales</taxon>
        <taxon>Bacillaceae</taxon>
    </lineage>
</organism>
<dbReference type="GO" id="GO:0005886">
    <property type="term" value="C:plasma membrane"/>
    <property type="evidence" value="ECO:0007669"/>
    <property type="project" value="UniProtKB-SubCell"/>
</dbReference>
<dbReference type="EMBL" id="RBVX01000028">
    <property type="protein sequence ID" value="RSL31072.1"/>
    <property type="molecule type" value="Genomic_DNA"/>
</dbReference>
<feature type="domain" description="Major facilitator superfamily (MFS) profile" evidence="7">
    <location>
        <begin position="14"/>
        <end position="389"/>
    </location>
</feature>
<feature type="transmembrane region" description="Helical" evidence="6">
    <location>
        <begin position="168"/>
        <end position="187"/>
    </location>
</feature>
<accession>A0A428MY89</accession>
<feature type="transmembrane region" description="Helical" evidence="6">
    <location>
        <begin position="47"/>
        <end position="68"/>
    </location>
</feature>
<feature type="transmembrane region" description="Helical" evidence="6">
    <location>
        <begin position="247"/>
        <end position="266"/>
    </location>
</feature>
<dbReference type="OrthoDB" id="9814001at2"/>
<dbReference type="CDD" id="cd17489">
    <property type="entry name" value="MFS_YfcJ_like"/>
    <property type="match status" value="1"/>
</dbReference>
<feature type="transmembrane region" description="Helical" evidence="6">
    <location>
        <begin position="20"/>
        <end position="41"/>
    </location>
</feature>
<sequence>MKTSEKQPIWTKDFLSISFVHFIVFVIFYTFLTTLPLYVIYELGGTEAQGGLVVTAMFITAILMRPFSGSLVERIGRKKILLLCVIIFTATTFGYIWTEGFTALMLLRLVHGISFGVLTTATAAIAADVVPDERRGEGLGYFTMSMNLAVVVGPFLGLTLIQYVSFKYLFIILSIIMIAGVICSWVVKTVEQSQPAPKDLKRKLSIHNFLELNALPIALMSSLVAFAYSGVISFISVYATELGLEQISSYFFLVFAVTMLLTRPYLGRLFDERGPKIVILPCLIIFAFGLLTLGIAESAVLFLISAGLIGIGYGTLLPSLLSISVQSAAGHRNSYATATFFMMFDSGIALGSYFLGIVVSFTGFSLLFLYSAIFVLILTISFYVVFNRISASSSSEREEQEVETAGK</sequence>
<keyword evidence="9" id="KW-1185">Reference proteome</keyword>
<reference evidence="8 9" key="1">
    <citation type="submission" date="2018-10" db="EMBL/GenBank/DDBJ databases">
        <title>Draft genome sequence of Bacillus salarius IM0101, isolated from a hypersaline soil in Inner Mongolia, China.</title>
        <authorList>
            <person name="Yamprayoonswat W."/>
            <person name="Boonvisut S."/>
            <person name="Jumpathong W."/>
            <person name="Sittihan S."/>
            <person name="Ruangsuj P."/>
            <person name="Wanthongcharoen S."/>
            <person name="Thongpramul N."/>
            <person name="Pimmason S."/>
            <person name="Yu B."/>
            <person name="Yasawong M."/>
        </authorList>
    </citation>
    <scope>NUCLEOTIDE SEQUENCE [LARGE SCALE GENOMIC DNA]</scope>
    <source>
        <strain evidence="8 9">IM0101</strain>
    </source>
</reference>
<dbReference type="Pfam" id="PF07690">
    <property type="entry name" value="MFS_1"/>
    <property type="match status" value="1"/>
</dbReference>
<dbReference type="Proteomes" id="UP000275076">
    <property type="component" value="Unassembled WGS sequence"/>
</dbReference>
<dbReference type="GO" id="GO:0022857">
    <property type="term" value="F:transmembrane transporter activity"/>
    <property type="evidence" value="ECO:0007669"/>
    <property type="project" value="InterPro"/>
</dbReference>
<evidence type="ECO:0000256" key="5">
    <source>
        <dbReference type="ARBA" id="ARBA00023136"/>
    </source>
</evidence>
<dbReference type="SUPFAM" id="SSF103473">
    <property type="entry name" value="MFS general substrate transporter"/>
    <property type="match status" value="1"/>
</dbReference>
<evidence type="ECO:0000259" key="7">
    <source>
        <dbReference type="PROSITE" id="PS50850"/>
    </source>
</evidence>
<dbReference type="AlphaFoldDB" id="A0A428MY89"/>
<feature type="transmembrane region" description="Helical" evidence="6">
    <location>
        <begin position="278"/>
        <end position="296"/>
    </location>
</feature>
<dbReference type="RefSeq" id="WP_125559215.1">
    <property type="nucleotide sequence ID" value="NZ_RBVX01000028.1"/>
</dbReference>
<comment type="subcellular location">
    <subcellularLocation>
        <location evidence="1">Cell membrane</location>
        <topology evidence="1">Multi-pass membrane protein</topology>
    </subcellularLocation>
</comment>
<keyword evidence="5 6" id="KW-0472">Membrane</keyword>
<dbReference type="PROSITE" id="PS50850">
    <property type="entry name" value="MFS"/>
    <property type="match status" value="1"/>
</dbReference>
<comment type="caution">
    <text evidence="8">The sequence shown here is derived from an EMBL/GenBank/DDBJ whole genome shotgun (WGS) entry which is preliminary data.</text>
</comment>
<evidence type="ECO:0000256" key="1">
    <source>
        <dbReference type="ARBA" id="ARBA00004651"/>
    </source>
</evidence>
<keyword evidence="2" id="KW-0813">Transport</keyword>
<evidence type="ECO:0000256" key="6">
    <source>
        <dbReference type="SAM" id="Phobius"/>
    </source>
</evidence>
<evidence type="ECO:0000313" key="9">
    <source>
        <dbReference type="Proteomes" id="UP000275076"/>
    </source>
</evidence>
<evidence type="ECO:0000256" key="2">
    <source>
        <dbReference type="ARBA" id="ARBA00022448"/>
    </source>
</evidence>
<name>A0A428MY89_9BACI</name>
<keyword evidence="3 6" id="KW-0812">Transmembrane</keyword>
<gene>
    <name evidence="8" type="ORF">D7Z54_22395</name>
</gene>